<keyword evidence="3" id="KW-1185">Reference proteome</keyword>
<dbReference type="OrthoDB" id="2537432at2759"/>
<evidence type="ECO:0000256" key="1">
    <source>
        <dbReference type="SAM" id="MobiDB-lite"/>
    </source>
</evidence>
<sequence length="214" mass="22287">MSAADRSTSRGREFLSSGRGGIGNIRPSSNSRDTRPTTGPDDFSQTRGREPRIQAATEQIFSTGRGGAGNMRSPSRDPASPTAASERENEIIRKSIAAEENAPHSSGRGGLGNITGNRSRSRDGHVTPIHSSGRGGAGNMHLGHAISETIDEEERKKLGLHHTGIHSTGRGGAANLTSAPEPAVEHTTHKAHAFESTGRGGAGNIHTPSPAPQS</sequence>
<proteinExistence type="predicted"/>
<dbReference type="InterPro" id="IPR022024">
    <property type="entry name" value="DUF3602"/>
</dbReference>
<reference evidence="2" key="1">
    <citation type="submission" date="2020-11" db="EMBL/GenBank/DDBJ databases">
        <authorList>
            <consortium name="DOE Joint Genome Institute"/>
            <person name="Ahrendt S."/>
            <person name="Riley R."/>
            <person name="Andreopoulos W."/>
            <person name="Labutti K."/>
            <person name="Pangilinan J."/>
            <person name="Ruiz-Duenas F.J."/>
            <person name="Barrasa J.M."/>
            <person name="Sanchez-Garcia M."/>
            <person name="Camarero S."/>
            <person name="Miyauchi S."/>
            <person name="Serrano A."/>
            <person name="Linde D."/>
            <person name="Babiker R."/>
            <person name="Drula E."/>
            <person name="Ayuso-Fernandez I."/>
            <person name="Pacheco R."/>
            <person name="Padilla G."/>
            <person name="Ferreira P."/>
            <person name="Barriuso J."/>
            <person name="Kellner H."/>
            <person name="Castanera R."/>
            <person name="Alfaro M."/>
            <person name="Ramirez L."/>
            <person name="Pisabarro A.G."/>
            <person name="Kuo A."/>
            <person name="Tritt A."/>
            <person name="Lipzen A."/>
            <person name="He G."/>
            <person name="Yan M."/>
            <person name="Ng V."/>
            <person name="Cullen D."/>
            <person name="Martin F."/>
            <person name="Rosso M.-N."/>
            <person name="Henrissat B."/>
            <person name="Hibbett D."/>
            <person name="Martinez A.T."/>
            <person name="Grigoriev I.V."/>
        </authorList>
    </citation>
    <scope>NUCLEOTIDE SEQUENCE</scope>
    <source>
        <strain evidence="2">CBS 506.95</strain>
    </source>
</reference>
<comment type="caution">
    <text evidence="2">The sequence shown here is derived from an EMBL/GenBank/DDBJ whole genome shotgun (WGS) entry which is preliminary data.</text>
</comment>
<dbReference type="Proteomes" id="UP000807306">
    <property type="component" value="Unassembled WGS sequence"/>
</dbReference>
<dbReference type="PANTHER" id="PTHR34693:SF1">
    <property type="entry name" value="PROTEIN PAR32"/>
    <property type="match status" value="1"/>
</dbReference>
<feature type="region of interest" description="Disordered" evidence="1">
    <location>
        <begin position="162"/>
        <end position="214"/>
    </location>
</feature>
<dbReference type="AlphaFoldDB" id="A0A9P6E6Z1"/>
<dbReference type="PANTHER" id="PTHR34693">
    <property type="entry name" value="PROTEIN PAR32"/>
    <property type="match status" value="1"/>
</dbReference>
<dbReference type="InterPro" id="IPR053203">
    <property type="entry name" value="Cisplatin_resist-associated"/>
</dbReference>
<feature type="region of interest" description="Disordered" evidence="1">
    <location>
        <begin position="1"/>
        <end position="141"/>
    </location>
</feature>
<dbReference type="EMBL" id="MU157912">
    <property type="protein sequence ID" value="KAF9523686.1"/>
    <property type="molecule type" value="Genomic_DNA"/>
</dbReference>
<protein>
    <submittedName>
        <fullName evidence="2">Uncharacterized protein</fullName>
    </submittedName>
</protein>
<feature type="compositionally biased region" description="Basic and acidic residues" evidence="1">
    <location>
        <begin position="85"/>
        <end position="97"/>
    </location>
</feature>
<name>A0A9P6E6Z1_9AGAR</name>
<evidence type="ECO:0000313" key="3">
    <source>
        <dbReference type="Proteomes" id="UP000807306"/>
    </source>
</evidence>
<evidence type="ECO:0000313" key="2">
    <source>
        <dbReference type="EMBL" id="KAF9523686.1"/>
    </source>
</evidence>
<gene>
    <name evidence="2" type="ORF">CPB83DRAFT_839520</name>
</gene>
<accession>A0A9P6E6Z1</accession>
<organism evidence="2 3">
    <name type="scientific">Crepidotus variabilis</name>
    <dbReference type="NCBI Taxonomy" id="179855"/>
    <lineage>
        <taxon>Eukaryota</taxon>
        <taxon>Fungi</taxon>
        <taxon>Dikarya</taxon>
        <taxon>Basidiomycota</taxon>
        <taxon>Agaricomycotina</taxon>
        <taxon>Agaricomycetes</taxon>
        <taxon>Agaricomycetidae</taxon>
        <taxon>Agaricales</taxon>
        <taxon>Agaricineae</taxon>
        <taxon>Crepidotaceae</taxon>
        <taxon>Crepidotus</taxon>
    </lineage>
</organism>
<dbReference type="Pfam" id="PF12223">
    <property type="entry name" value="DUF3602"/>
    <property type="match status" value="3"/>
</dbReference>